<evidence type="ECO:0000256" key="1">
    <source>
        <dbReference type="SAM" id="MobiDB-lite"/>
    </source>
</evidence>
<dbReference type="AlphaFoldDB" id="Q4RPG9"/>
<sequence length="104" mass="11108">MEEVFDITDTAVLVLEELVVWFALVGHIVPPKCDPDPPNPHPAGSSRGLRNHPLWGADLEPRAAAVAGAQRSALGPGLGCLRGGKCFQYCLSDFGCAASRKRRV</sequence>
<reference evidence="2" key="1">
    <citation type="journal article" date="2004" name="Nature">
        <title>Genome duplication in the teleost fish Tetraodon nigroviridis reveals the early vertebrate proto-karyotype.</title>
        <authorList>
            <person name="Jaillon O."/>
            <person name="Aury J.-M."/>
            <person name="Brunet F."/>
            <person name="Petit J.-L."/>
            <person name="Stange-Thomann N."/>
            <person name="Mauceli E."/>
            <person name="Bouneau L."/>
            <person name="Fischer C."/>
            <person name="Ozouf-Costaz C."/>
            <person name="Bernot A."/>
            <person name="Nicaud S."/>
            <person name="Jaffe D."/>
            <person name="Fisher S."/>
            <person name="Lutfalla G."/>
            <person name="Dossat C."/>
            <person name="Segurens B."/>
            <person name="Dasilva C."/>
            <person name="Salanoubat M."/>
            <person name="Levy M."/>
            <person name="Boudet N."/>
            <person name="Castellano S."/>
            <person name="Anthouard V."/>
            <person name="Jubin C."/>
            <person name="Castelli V."/>
            <person name="Katinka M."/>
            <person name="Vacherie B."/>
            <person name="Biemont C."/>
            <person name="Skalli Z."/>
            <person name="Cattolico L."/>
            <person name="Poulain J."/>
            <person name="De Berardinis V."/>
            <person name="Cruaud C."/>
            <person name="Duprat S."/>
            <person name="Brottier P."/>
            <person name="Coutanceau J.-P."/>
            <person name="Gouzy J."/>
            <person name="Parra G."/>
            <person name="Lardier G."/>
            <person name="Chapple C."/>
            <person name="McKernan K.J."/>
            <person name="McEwan P."/>
            <person name="Bosak S."/>
            <person name="Kellis M."/>
            <person name="Volff J.-N."/>
            <person name="Guigo R."/>
            <person name="Zody M.C."/>
            <person name="Mesirov J."/>
            <person name="Lindblad-Toh K."/>
            <person name="Birren B."/>
            <person name="Nusbaum C."/>
            <person name="Kahn D."/>
            <person name="Robinson-Rechavi M."/>
            <person name="Laudet V."/>
            <person name="Schachter V."/>
            <person name="Quetier F."/>
            <person name="Saurin W."/>
            <person name="Scarpelli C."/>
            <person name="Wincker P."/>
            <person name="Lander E.S."/>
            <person name="Weissenbach J."/>
            <person name="Roest Crollius H."/>
        </authorList>
    </citation>
    <scope>NUCLEOTIDE SEQUENCE [LARGE SCALE GENOMIC DNA]</scope>
</reference>
<dbReference type="KEGG" id="tng:GSTEN00031093G001"/>
<dbReference type="EMBL" id="CAAE01015007">
    <property type="protein sequence ID" value="CAG09713.1"/>
    <property type="molecule type" value="Genomic_DNA"/>
</dbReference>
<reference evidence="2" key="2">
    <citation type="submission" date="2004-02" db="EMBL/GenBank/DDBJ databases">
        <authorList>
            <consortium name="Genoscope"/>
            <consortium name="Whitehead Institute Centre for Genome Research"/>
        </authorList>
    </citation>
    <scope>NUCLEOTIDE SEQUENCE</scope>
</reference>
<gene>
    <name evidence="2" type="ORF">GSTENG00031093001</name>
</gene>
<accession>Q4RPG9</accession>
<protein>
    <submittedName>
        <fullName evidence="2">(spotted green pufferfish) hypothetical protein</fullName>
    </submittedName>
</protein>
<evidence type="ECO:0000313" key="2">
    <source>
        <dbReference type="EMBL" id="CAG09713.1"/>
    </source>
</evidence>
<organism evidence="2">
    <name type="scientific">Tetraodon nigroviridis</name>
    <name type="common">Spotted green pufferfish</name>
    <name type="synonym">Chelonodon nigroviridis</name>
    <dbReference type="NCBI Taxonomy" id="99883"/>
    <lineage>
        <taxon>Eukaryota</taxon>
        <taxon>Metazoa</taxon>
        <taxon>Chordata</taxon>
        <taxon>Craniata</taxon>
        <taxon>Vertebrata</taxon>
        <taxon>Euteleostomi</taxon>
        <taxon>Actinopterygii</taxon>
        <taxon>Neopterygii</taxon>
        <taxon>Teleostei</taxon>
        <taxon>Neoteleostei</taxon>
        <taxon>Acanthomorphata</taxon>
        <taxon>Eupercaria</taxon>
        <taxon>Tetraodontiformes</taxon>
        <taxon>Tetradontoidea</taxon>
        <taxon>Tetraodontidae</taxon>
        <taxon>Tetraodon</taxon>
    </lineage>
</organism>
<proteinExistence type="predicted"/>
<comment type="caution">
    <text evidence="2">The sequence shown here is derived from an EMBL/GenBank/DDBJ whole genome shotgun (WGS) entry which is preliminary data.</text>
</comment>
<feature type="region of interest" description="Disordered" evidence="1">
    <location>
        <begin position="31"/>
        <end position="54"/>
    </location>
</feature>
<name>Q4RPG9_TETNG</name>